<evidence type="ECO:0000256" key="1">
    <source>
        <dbReference type="ARBA" id="ARBA00004370"/>
    </source>
</evidence>
<keyword evidence="8" id="KW-0132">Cell division</keyword>
<organism evidence="8 9">
    <name type="scientific">Nocardioides lentus</name>
    <dbReference type="NCBI Taxonomy" id="338077"/>
    <lineage>
        <taxon>Bacteria</taxon>
        <taxon>Bacillati</taxon>
        <taxon>Actinomycetota</taxon>
        <taxon>Actinomycetes</taxon>
        <taxon>Propionibacteriales</taxon>
        <taxon>Nocardioidaceae</taxon>
        <taxon>Nocardioides</taxon>
    </lineage>
</organism>
<proteinExistence type="inferred from homology"/>
<comment type="subcellular location">
    <subcellularLocation>
        <location evidence="1">Membrane</location>
    </subcellularLocation>
</comment>
<dbReference type="PANTHER" id="PTHR30627">
    <property type="entry name" value="PEPTIDOGLYCAN D,D-TRANSPEPTIDASE"/>
    <property type="match status" value="1"/>
</dbReference>
<evidence type="ECO:0000256" key="4">
    <source>
        <dbReference type="SAM" id="MobiDB-lite"/>
    </source>
</evidence>
<dbReference type="Gene3D" id="3.30.450.330">
    <property type="match status" value="1"/>
</dbReference>
<keyword evidence="3 5" id="KW-0472">Membrane</keyword>
<reference evidence="9" key="1">
    <citation type="journal article" date="2019" name="Int. J. Syst. Evol. Microbiol.">
        <title>The Global Catalogue of Microorganisms (GCM) 10K type strain sequencing project: providing services to taxonomists for standard genome sequencing and annotation.</title>
        <authorList>
            <consortium name="The Broad Institute Genomics Platform"/>
            <consortium name="The Broad Institute Genome Sequencing Center for Infectious Disease"/>
            <person name="Wu L."/>
            <person name="Ma J."/>
        </authorList>
    </citation>
    <scope>NUCLEOTIDE SEQUENCE [LARGE SCALE GENOMIC DNA]</scope>
    <source>
        <strain evidence="9">JCM 14046</strain>
    </source>
</reference>
<accession>A0ABP5AEQ2</accession>
<dbReference type="SUPFAM" id="SSF56519">
    <property type="entry name" value="Penicillin binding protein dimerisation domain"/>
    <property type="match status" value="1"/>
</dbReference>
<keyword evidence="9" id="KW-1185">Reference proteome</keyword>
<keyword evidence="8" id="KW-0131">Cell cycle</keyword>
<evidence type="ECO:0000256" key="2">
    <source>
        <dbReference type="ARBA" id="ARBA00007171"/>
    </source>
</evidence>
<protein>
    <submittedName>
        <fullName evidence="8">Cell division protein FtsI</fullName>
    </submittedName>
</protein>
<evidence type="ECO:0000256" key="3">
    <source>
        <dbReference type="ARBA" id="ARBA00023136"/>
    </source>
</evidence>
<keyword evidence="5" id="KW-0812">Transmembrane</keyword>
<feature type="transmembrane region" description="Helical" evidence="5">
    <location>
        <begin position="31"/>
        <end position="50"/>
    </location>
</feature>
<dbReference type="GO" id="GO:0051301">
    <property type="term" value="P:cell division"/>
    <property type="evidence" value="ECO:0007669"/>
    <property type="project" value="UniProtKB-KW"/>
</dbReference>
<dbReference type="SUPFAM" id="SSF56601">
    <property type="entry name" value="beta-lactamase/transpeptidase-like"/>
    <property type="match status" value="1"/>
</dbReference>
<dbReference type="InterPro" id="IPR001460">
    <property type="entry name" value="PCN-bd_Tpept"/>
</dbReference>
<evidence type="ECO:0000256" key="5">
    <source>
        <dbReference type="SAM" id="Phobius"/>
    </source>
</evidence>
<dbReference type="PANTHER" id="PTHR30627:SF1">
    <property type="entry name" value="PEPTIDOGLYCAN D,D-TRANSPEPTIDASE FTSI"/>
    <property type="match status" value="1"/>
</dbReference>
<name>A0ABP5AEQ2_9ACTN</name>
<dbReference type="Proteomes" id="UP001501612">
    <property type="component" value="Unassembled WGS sequence"/>
</dbReference>
<dbReference type="Gene3D" id="3.90.1310.10">
    <property type="entry name" value="Penicillin-binding protein 2a (Domain 2)"/>
    <property type="match status" value="1"/>
</dbReference>
<dbReference type="EMBL" id="BAAAMY010000002">
    <property type="protein sequence ID" value="GAA1911976.1"/>
    <property type="molecule type" value="Genomic_DNA"/>
</dbReference>
<gene>
    <name evidence="8" type="primary">ftsI</name>
    <name evidence="8" type="ORF">GCM10009737_11840</name>
</gene>
<evidence type="ECO:0000313" key="9">
    <source>
        <dbReference type="Proteomes" id="UP001501612"/>
    </source>
</evidence>
<dbReference type="InterPro" id="IPR012338">
    <property type="entry name" value="Beta-lactam/transpept-like"/>
</dbReference>
<dbReference type="InterPro" id="IPR050515">
    <property type="entry name" value="Beta-lactam/transpept"/>
</dbReference>
<sequence length="599" mass="63562">MPHDRQRLRPARSSSARPPTRSRRGRAHVRLRVGLVLITMVLSVLAARLVQLQGLDPGSYAEMAAAEGTVDMVLPAERGEILDRNGVALASSVDGMMVIADPQLTEENATELATLFSERLDVDYFDTLAQLRDTEFRFRYVARRVPSTLAQETLDVIDEAGYDGITLQQDPVRDYPAGDVAANLVGFLGADEKPRLGMELTFDGLLRGRDGEARYTSGAGNRIPLGENSTTDPIDGRDLRLTIDRDVQWTVQRELRNAVEDARGDSGVAVVMDTQSGEVLALADHPTFDASQPSLSPKEDYGSRALSDVYEPGSVLKVMTVAGLLDAEEVTPTTRITVPSELDSGDSVIGDYWDHGTLRLTVAGAISQSSNIGTVLAARRMSPTALHDYLTGFGLGSVTGVGVRGESAGILPDAATWTPMAADRIAFGQSVSVNALQMTAAVNTIANGGVHVDPSLVEGRATTDAGEAVGTEQSTSERVVSEVAARQTSDILEQVVDPDEGVAPGAAVPGYRVAGKTGTAQRVNPECQCYDGTFTVSFGGFAPADDPRFTVYVAVQNPRNGGGGGSVGGPAFSRIMGAVLRHYAVPPTGSRPARLPIEW</sequence>
<dbReference type="Pfam" id="PF03717">
    <property type="entry name" value="PBP_dimer"/>
    <property type="match status" value="1"/>
</dbReference>
<feature type="region of interest" description="Disordered" evidence="4">
    <location>
        <begin position="1"/>
        <end position="25"/>
    </location>
</feature>
<feature type="domain" description="Penicillin-binding protein transpeptidase" evidence="6">
    <location>
        <begin position="267"/>
        <end position="576"/>
    </location>
</feature>
<dbReference type="Gene3D" id="3.40.710.10">
    <property type="entry name" value="DD-peptidase/beta-lactamase superfamily"/>
    <property type="match status" value="1"/>
</dbReference>
<feature type="domain" description="Penicillin-binding protein dimerisation" evidence="7">
    <location>
        <begin position="74"/>
        <end position="223"/>
    </location>
</feature>
<evidence type="ECO:0000259" key="6">
    <source>
        <dbReference type="Pfam" id="PF00905"/>
    </source>
</evidence>
<keyword evidence="5" id="KW-1133">Transmembrane helix</keyword>
<dbReference type="InterPro" id="IPR036138">
    <property type="entry name" value="PBP_dimer_sf"/>
</dbReference>
<evidence type="ECO:0000259" key="7">
    <source>
        <dbReference type="Pfam" id="PF03717"/>
    </source>
</evidence>
<evidence type="ECO:0000313" key="8">
    <source>
        <dbReference type="EMBL" id="GAA1911976.1"/>
    </source>
</evidence>
<comment type="caution">
    <text evidence="8">The sequence shown here is derived from an EMBL/GenBank/DDBJ whole genome shotgun (WGS) entry which is preliminary data.</text>
</comment>
<dbReference type="RefSeq" id="WP_344005035.1">
    <property type="nucleotide sequence ID" value="NZ_BAAAMY010000002.1"/>
</dbReference>
<dbReference type="Pfam" id="PF00905">
    <property type="entry name" value="Transpeptidase"/>
    <property type="match status" value="1"/>
</dbReference>
<comment type="similarity">
    <text evidence="2">Belongs to the transpeptidase family.</text>
</comment>
<dbReference type="InterPro" id="IPR005311">
    <property type="entry name" value="PBP_dimer"/>
</dbReference>